<dbReference type="PATRIC" id="fig|33051.4.peg.389"/>
<dbReference type="GO" id="GO:0005886">
    <property type="term" value="C:plasma membrane"/>
    <property type="evidence" value="ECO:0007669"/>
    <property type="project" value="TreeGrafter"/>
</dbReference>
<feature type="transmembrane region" description="Helical" evidence="2">
    <location>
        <begin position="89"/>
        <end position="110"/>
    </location>
</feature>
<dbReference type="GO" id="GO:0008643">
    <property type="term" value="P:carbohydrate transport"/>
    <property type="evidence" value="ECO:0007669"/>
    <property type="project" value="InterPro"/>
</dbReference>
<dbReference type="InterPro" id="IPR036259">
    <property type="entry name" value="MFS_trans_sf"/>
</dbReference>
<feature type="transmembrane region" description="Helical" evidence="2">
    <location>
        <begin position="315"/>
        <end position="338"/>
    </location>
</feature>
<dbReference type="EMBL" id="LDTE01000103">
    <property type="protein sequence ID" value="KTT96675.1"/>
    <property type="molecule type" value="Genomic_DNA"/>
</dbReference>
<comment type="similarity">
    <text evidence="1">Belongs to the sodium:galactoside symporter (TC 2.A.2) family.</text>
</comment>
<dbReference type="AlphaFoldDB" id="A0A147INK5"/>
<dbReference type="OrthoDB" id="6009269at2"/>
<feature type="transmembrane region" description="Helical" evidence="2">
    <location>
        <begin position="260"/>
        <end position="281"/>
    </location>
</feature>
<feature type="transmembrane region" description="Helical" evidence="2">
    <location>
        <begin position="53"/>
        <end position="77"/>
    </location>
</feature>
<dbReference type="PANTHER" id="PTHR11328">
    <property type="entry name" value="MAJOR FACILITATOR SUPERFAMILY DOMAIN-CONTAINING PROTEIN"/>
    <property type="match status" value="1"/>
</dbReference>
<comment type="caution">
    <text evidence="3">The sequence shown here is derived from an EMBL/GenBank/DDBJ whole genome shotgun (WGS) entry which is preliminary data.</text>
</comment>
<name>A0A147INK5_9SPHN</name>
<dbReference type="Pfam" id="PF13347">
    <property type="entry name" value="MFS_2"/>
    <property type="match status" value="1"/>
</dbReference>
<reference evidence="3 4" key="1">
    <citation type="journal article" date="2016" name="Front. Microbiol.">
        <title>Genomic Resource of Rice Seed Associated Bacteria.</title>
        <authorList>
            <person name="Midha S."/>
            <person name="Bansal K."/>
            <person name="Sharma S."/>
            <person name="Kumar N."/>
            <person name="Patil P.P."/>
            <person name="Chaudhry V."/>
            <person name="Patil P.B."/>
        </authorList>
    </citation>
    <scope>NUCLEOTIDE SEQUENCE [LARGE SCALE GENOMIC DNA]</scope>
    <source>
        <strain evidence="3 4">SB4</strain>
    </source>
</reference>
<feature type="transmembrane region" description="Helical" evidence="2">
    <location>
        <begin position="184"/>
        <end position="207"/>
    </location>
</feature>
<evidence type="ECO:0000313" key="4">
    <source>
        <dbReference type="Proteomes" id="UP000074072"/>
    </source>
</evidence>
<feature type="transmembrane region" description="Helical" evidence="2">
    <location>
        <begin position="156"/>
        <end position="178"/>
    </location>
</feature>
<dbReference type="InterPro" id="IPR039672">
    <property type="entry name" value="MFS_2"/>
</dbReference>
<accession>A0A147INK5</accession>
<protein>
    <recommendedName>
        <fullName evidence="5">Sugar transporter</fullName>
    </recommendedName>
</protein>
<proteinExistence type="inferred from homology"/>
<feature type="transmembrane region" description="Helical" evidence="2">
    <location>
        <begin position="293"/>
        <end position="309"/>
    </location>
</feature>
<evidence type="ECO:0008006" key="5">
    <source>
        <dbReference type="Google" id="ProtNLM"/>
    </source>
</evidence>
<organism evidence="3 4">
    <name type="scientific">Sphingomonas sanguinis</name>
    <dbReference type="NCBI Taxonomy" id="33051"/>
    <lineage>
        <taxon>Bacteria</taxon>
        <taxon>Pseudomonadati</taxon>
        <taxon>Pseudomonadota</taxon>
        <taxon>Alphaproteobacteria</taxon>
        <taxon>Sphingomonadales</taxon>
        <taxon>Sphingomonadaceae</taxon>
        <taxon>Sphingomonas</taxon>
    </lineage>
</organism>
<feature type="transmembrane region" description="Helical" evidence="2">
    <location>
        <begin position="359"/>
        <end position="376"/>
    </location>
</feature>
<feature type="transmembrane region" description="Helical" evidence="2">
    <location>
        <begin position="388"/>
        <end position="409"/>
    </location>
</feature>
<gene>
    <name evidence="3" type="ORF">SB4_14950</name>
</gene>
<keyword evidence="2" id="KW-1133">Transmembrane helix</keyword>
<dbReference type="Gene3D" id="1.20.1250.20">
    <property type="entry name" value="MFS general substrate transporter like domains"/>
    <property type="match status" value="1"/>
</dbReference>
<evidence type="ECO:0000313" key="3">
    <source>
        <dbReference type="EMBL" id="KTT96675.1"/>
    </source>
</evidence>
<sequence length="419" mass="43210">MGKRRALPAKGATSDRALAWTYGAAHGGKTLLWAASDLYFTFFMTEICGVAPLYAGLAIGCSLLFAGLADLVLVRWVSDFRSATGSARLQVWGALASAGALLLFAAIAFLPPTIRLGAGIVTLFGFRAAYALLDVPQNALLALAPSNDEQRRRLTAVRNAAGAIARTILAIAFVPVMAGTRPDTSFLLLVVVLVTMALGGAVMLARITPERPLQMVRTVPGPARAHDMLYLTAMMAVLTIVTTIFGQVEPYLAMYGMGGGLSAGAFLGTVAAGTVLSQTVWLRASDRAGPRSLLGWALAMMVVGSGMLVPAPRGVLAVGAAAALLYGIGAGGVLFVLWSGIAQLGARGDALATIGRFTAIAKSAQGCAIIAVGAMFDGGFARTDGHALAMMMAAATLVGAIVVAALTWVRRGQRDAMLT</sequence>
<keyword evidence="2" id="KW-0472">Membrane</keyword>
<feature type="transmembrane region" description="Helical" evidence="2">
    <location>
        <begin position="228"/>
        <end position="248"/>
    </location>
</feature>
<evidence type="ECO:0000256" key="2">
    <source>
        <dbReference type="SAM" id="Phobius"/>
    </source>
</evidence>
<dbReference type="SUPFAM" id="SSF103473">
    <property type="entry name" value="MFS general substrate transporter"/>
    <property type="match status" value="1"/>
</dbReference>
<evidence type="ECO:0000256" key="1">
    <source>
        <dbReference type="ARBA" id="ARBA00009617"/>
    </source>
</evidence>
<dbReference type="RefSeq" id="WP_058753191.1">
    <property type="nucleotide sequence ID" value="NZ_LDTE01000103.1"/>
</dbReference>
<dbReference type="GO" id="GO:0015293">
    <property type="term" value="F:symporter activity"/>
    <property type="evidence" value="ECO:0007669"/>
    <property type="project" value="InterPro"/>
</dbReference>
<dbReference type="Proteomes" id="UP000074072">
    <property type="component" value="Unassembled WGS sequence"/>
</dbReference>
<dbReference type="PANTHER" id="PTHR11328:SF28">
    <property type="entry name" value="MAJOR FACILITATOR SUPERFAMILY DOMAIN-CONTAINING PROTEIN 12"/>
    <property type="match status" value="1"/>
</dbReference>
<keyword evidence="2" id="KW-0812">Transmembrane</keyword>